<evidence type="ECO:0000313" key="13">
    <source>
        <dbReference type="Proteomes" id="UP001600064"/>
    </source>
</evidence>
<accession>A0ABR4D629</accession>
<name>A0ABR4D629_9PEZI</name>
<evidence type="ECO:0000313" key="12">
    <source>
        <dbReference type="EMBL" id="KAL2265786.1"/>
    </source>
</evidence>
<evidence type="ECO:0000256" key="6">
    <source>
        <dbReference type="ARBA" id="ARBA00023180"/>
    </source>
</evidence>
<dbReference type="PROSITE" id="PS51164">
    <property type="entry name" value="CBM1_2"/>
    <property type="match status" value="1"/>
</dbReference>
<gene>
    <name evidence="12" type="ORF">VTJ83DRAFT_6886</name>
</gene>
<keyword evidence="3 9" id="KW-0964">Secreted</keyword>
<reference evidence="12 13" key="1">
    <citation type="journal article" date="2024" name="Commun. Biol.">
        <title>Comparative genomic analysis of thermophilic fungi reveals convergent evolutionary adaptations and gene losses.</title>
        <authorList>
            <person name="Steindorff A.S."/>
            <person name="Aguilar-Pontes M.V."/>
            <person name="Robinson A.J."/>
            <person name="Andreopoulos B."/>
            <person name="LaButti K."/>
            <person name="Kuo A."/>
            <person name="Mondo S."/>
            <person name="Riley R."/>
            <person name="Otillar R."/>
            <person name="Haridas S."/>
            <person name="Lipzen A."/>
            <person name="Grimwood J."/>
            <person name="Schmutz J."/>
            <person name="Clum A."/>
            <person name="Reid I.D."/>
            <person name="Moisan M.C."/>
            <person name="Butler G."/>
            <person name="Nguyen T.T.M."/>
            <person name="Dewar K."/>
            <person name="Conant G."/>
            <person name="Drula E."/>
            <person name="Henrissat B."/>
            <person name="Hansel C."/>
            <person name="Singer S."/>
            <person name="Hutchinson M.I."/>
            <person name="de Vries R.P."/>
            <person name="Natvig D.O."/>
            <person name="Powell A.J."/>
            <person name="Tsang A."/>
            <person name="Grigoriev I.V."/>
        </authorList>
    </citation>
    <scope>NUCLEOTIDE SEQUENCE [LARGE SCALE GENOMIC DNA]</scope>
    <source>
        <strain evidence="12 13">ATCC 22073</strain>
    </source>
</reference>
<comment type="similarity">
    <text evidence="9">Belongs to the carbohydrate esterase 1 (CE1) family.</text>
</comment>
<keyword evidence="2 9" id="KW-0719">Serine esterase</keyword>
<feature type="signal peptide" evidence="9">
    <location>
        <begin position="1"/>
        <end position="19"/>
    </location>
</feature>
<dbReference type="PANTHER" id="PTHR43037">
    <property type="entry name" value="UNNAMED PRODUCT-RELATED"/>
    <property type="match status" value="1"/>
</dbReference>
<dbReference type="Pfam" id="PF10503">
    <property type="entry name" value="Esterase_PHB"/>
    <property type="match status" value="1"/>
</dbReference>
<comment type="caution">
    <text evidence="12">The sequence shown here is derived from an EMBL/GenBank/DDBJ whole genome shotgun (WGS) entry which is preliminary data.</text>
</comment>
<keyword evidence="8 9" id="KW-0624">Polysaccharide degradation</keyword>
<comment type="function">
    <text evidence="9">Esterase involved in the hydrolysis of xylan, a major structural heterogeneous polysaccharide found in plant biomass representing the second most abundant polysaccharide in the biosphere, after cellulose.</text>
</comment>
<evidence type="ECO:0000256" key="4">
    <source>
        <dbReference type="ARBA" id="ARBA00022729"/>
    </source>
</evidence>
<evidence type="ECO:0000256" key="10">
    <source>
        <dbReference type="SAM" id="MobiDB-lite"/>
    </source>
</evidence>
<dbReference type="InterPro" id="IPR050955">
    <property type="entry name" value="Plant_Biomass_Hydrol_Est"/>
</dbReference>
<feature type="chain" id="PRO_5045003450" description="Carboxylic ester hydrolase" evidence="9">
    <location>
        <begin position="20"/>
        <end position="391"/>
    </location>
</feature>
<keyword evidence="4 9" id="KW-0732">Signal</keyword>
<evidence type="ECO:0000259" key="11">
    <source>
        <dbReference type="PROSITE" id="PS51164"/>
    </source>
</evidence>
<dbReference type="Gene3D" id="3.40.50.1820">
    <property type="entry name" value="alpha/beta hydrolase"/>
    <property type="match status" value="1"/>
</dbReference>
<dbReference type="NCBIfam" id="TIGR01840">
    <property type="entry name" value="esterase_phb"/>
    <property type="match status" value="1"/>
</dbReference>
<sequence>MLFSTVASSLLALVSLADATPLVKRASLTRVNNFGNNPSGARMYIYVPDRLQARPPVLTAIHYCTGTANALYTGTPYARLADQHGFIVVYPESPNSGGCWDVSSRAAYTRDSGSNSHAISLMTKWALQQYNGDPERVFLAGTSSGAMMTNIMAAVYPDLYKAAAAYAGVPAGCFYTGTVAGWNNTCANGQSITTQEHWAKTALDMYPGYTGSRPRMLIYHGSADTIIYPRNFNETLKQWAGVFGYTYGQPEQTLANTPAARYTRYIYGPNLHGIYGTGVTHDLPVNGANDMEWFGITGNPPPTTTSTLPSTTPAPSSTSTSTSTTSTSTRITTTSSVVPTPTPTPTPNPGNPGCTPVGKWGQCGGMYYTGCTVCEAGSTCRFQNDWYSQCL</sequence>
<dbReference type="Pfam" id="PF00734">
    <property type="entry name" value="CBM_1"/>
    <property type="match status" value="1"/>
</dbReference>
<keyword evidence="6" id="KW-0325">Glycoprotein</keyword>
<feature type="compositionally biased region" description="Pro residues" evidence="10">
    <location>
        <begin position="340"/>
        <end position="350"/>
    </location>
</feature>
<dbReference type="RefSeq" id="XP_070864513.1">
    <property type="nucleotide sequence ID" value="XM_071013646.1"/>
</dbReference>
<feature type="compositionally biased region" description="Low complexity" evidence="10">
    <location>
        <begin position="304"/>
        <end position="339"/>
    </location>
</feature>
<evidence type="ECO:0000256" key="3">
    <source>
        <dbReference type="ARBA" id="ARBA00022525"/>
    </source>
</evidence>
<organism evidence="12 13">
    <name type="scientific">Remersonia thermophila</name>
    <dbReference type="NCBI Taxonomy" id="72144"/>
    <lineage>
        <taxon>Eukaryota</taxon>
        <taxon>Fungi</taxon>
        <taxon>Dikarya</taxon>
        <taxon>Ascomycota</taxon>
        <taxon>Pezizomycotina</taxon>
        <taxon>Sordariomycetes</taxon>
        <taxon>Sordariomycetidae</taxon>
        <taxon>Sordariales</taxon>
        <taxon>Sordariales incertae sedis</taxon>
        <taxon>Remersonia</taxon>
    </lineage>
</organism>
<dbReference type="PROSITE" id="PS00562">
    <property type="entry name" value="CBM1_1"/>
    <property type="match status" value="1"/>
</dbReference>
<evidence type="ECO:0000256" key="2">
    <source>
        <dbReference type="ARBA" id="ARBA00022487"/>
    </source>
</evidence>
<evidence type="ECO:0000256" key="5">
    <source>
        <dbReference type="ARBA" id="ARBA00022801"/>
    </source>
</evidence>
<evidence type="ECO:0000256" key="9">
    <source>
        <dbReference type="RuleBase" id="RU367147"/>
    </source>
</evidence>
<feature type="region of interest" description="Disordered" evidence="10">
    <location>
        <begin position="295"/>
        <end position="353"/>
    </location>
</feature>
<dbReference type="InterPro" id="IPR029058">
    <property type="entry name" value="AB_hydrolase_fold"/>
</dbReference>
<evidence type="ECO:0000256" key="8">
    <source>
        <dbReference type="ARBA" id="ARBA00023326"/>
    </source>
</evidence>
<dbReference type="EC" id="3.1.1.-" evidence="9"/>
<evidence type="ECO:0000256" key="7">
    <source>
        <dbReference type="ARBA" id="ARBA00023277"/>
    </source>
</evidence>
<keyword evidence="5 9" id="KW-0378">Hydrolase</keyword>
<dbReference type="EMBL" id="JAZGUE010000006">
    <property type="protein sequence ID" value="KAL2265786.1"/>
    <property type="molecule type" value="Genomic_DNA"/>
</dbReference>
<keyword evidence="13" id="KW-1185">Reference proteome</keyword>
<proteinExistence type="inferred from homology"/>
<feature type="domain" description="CBM1" evidence="11">
    <location>
        <begin position="355"/>
        <end position="391"/>
    </location>
</feature>
<dbReference type="SMART" id="SM00236">
    <property type="entry name" value="fCBD"/>
    <property type="match status" value="1"/>
</dbReference>
<dbReference type="Proteomes" id="UP001600064">
    <property type="component" value="Unassembled WGS sequence"/>
</dbReference>
<comment type="subcellular location">
    <subcellularLocation>
        <location evidence="1 9">Secreted</location>
    </subcellularLocation>
</comment>
<protein>
    <recommendedName>
        <fullName evidence="9">Carboxylic ester hydrolase</fullName>
        <ecNumber evidence="9">3.1.1.-</ecNumber>
    </recommendedName>
</protein>
<dbReference type="GeneID" id="98128290"/>
<keyword evidence="7 9" id="KW-0119">Carbohydrate metabolism</keyword>
<dbReference type="SUPFAM" id="SSF53474">
    <property type="entry name" value="alpha/beta-Hydrolases"/>
    <property type="match status" value="2"/>
</dbReference>
<dbReference type="InterPro" id="IPR000254">
    <property type="entry name" value="CBD"/>
</dbReference>
<dbReference type="PANTHER" id="PTHR43037:SF3">
    <property type="entry name" value="FERULOYL ESTERASE B"/>
    <property type="match status" value="1"/>
</dbReference>
<dbReference type="InterPro" id="IPR010126">
    <property type="entry name" value="Esterase_phb"/>
</dbReference>
<evidence type="ECO:0000256" key="1">
    <source>
        <dbReference type="ARBA" id="ARBA00004613"/>
    </source>
</evidence>